<gene>
    <name evidence="1" type="ORF">DERP_010505</name>
</gene>
<evidence type="ECO:0000313" key="1">
    <source>
        <dbReference type="EMBL" id="KAH9421368.1"/>
    </source>
</evidence>
<accession>A0ABQ8JG11</accession>
<name>A0ABQ8JG11_DERPT</name>
<keyword evidence="2" id="KW-1185">Reference proteome</keyword>
<organism evidence="1 2">
    <name type="scientific">Dermatophagoides pteronyssinus</name>
    <name type="common">European house dust mite</name>
    <dbReference type="NCBI Taxonomy" id="6956"/>
    <lineage>
        <taxon>Eukaryota</taxon>
        <taxon>Metazoa</taxon>
        <taxon>Ecdysozoa</taxon>
        <taxon>Arthropoda</taxon>
        <taxon>Chelicerata</taxon>
        <taxon>Arachnida</taxon>
        <taxon>Acari</taxon>
        <taxon>Acariformes</taxon>
        <taxon>Sarcoptiformes</taxon>
        <taxon>Astigmata</taxon>
        <taxon>Psoroptidia</taxon>
        <taxon>Analgoidea</taxon>
        <taxon>Pyroglyphidae</taxon>
        <taxon>Dermatophagoidinae</taxon>
        <taxon>Dermatophagoides</taxon>
    </lineage>
</organism>
<dbReference type="EMBL" id="NJHN03000041">
    <property type="protein sequence ID" value="KAH9421368.1"/>
    <property type="molecule type" value="Genomic_DNA"/>
</dbReference>
<reference evidence="1 2" key="2">
    <citation type="journal article" date="2022" name="Mol. Biol. Evol.">
        <title>Comparative Genomics Reveals Insights into the Divergent Evolution of Astigmatic Mites and Household Pest Adaptations.</title>
        <authorList>
            <person name="Xiong Q."/>
            <person name="Wan A.T."/>
            <person name="Liu X."/>
            <person name="Fung C.S."/>
            <person name="Xiao X."/>
            <person name="Malainual N."/>
            <person name="Hou J."/>
            <person name="Wang L."/>
            <person name="Wang M."/>
            <person name="Yang K.Y."/>
            <person name="Cui Y."/>
            <person name="Leung E.L."/>
            <person name="Nong W."/>
            <person name="Shin S.K."/>
            <person name="Au S.W."/>
            <person name="Jeong K.Y."/>
            <person name="Chew F.T."/>
            <person name="Hui J.H."/>
            <person name="Leung T.F."/>
            <person name="Tungtrongchitr A."/>
            <person name="Zhong N."/>
            <person name="Liu Z."/>
            <person name="Tsui S.K."/>
        </authorList>
    </citation>
    <scope>NUCLEOTIDE SEQUENCE [LARGE SCALE GENOMIC DNA]</scope>
    <source>
        <strain evidence="1">Derp</strain>
    </source>
</reference>
<sequence length="77" mass="9015">MKNRFHFIGATAATLKWCKTHLDDTFITRHDIGSGGQSLLTPNGYFYILMSQYFCQINKIHNHHHNDVQSKYFVDLK</sequence>
<reference evidence="1 2" key="1">
    <citation type="journal article" date="2018" name="J. Allergy Clin. Immunol.">
        <title>High-quality assembly of Dermatophagoides pteronyssinus genome and transcriptome reveals a wide range of novel allergens.</title>
        <authorList>
            <person name="Liu X.Y."/>
            <person name="Yang K.Y."/>
            <person name="Wang M.Q."/>
            <person name="Kwok J.S."/>
            <person name="Zeng X."/>
            <person name="Yang Z."/>
            <person name="Xiao X.J."/>
            <person name="Lau C.P."/>
            <person name="Li Y."/>
            <person name="Huang Z.M."/>
            <person name="Ba J.G."/>
            <person name="Yim A.K."/>
            <person name="Ouyang C.Y."/>
            <person name="Ngai S.M."/>
            <person name="Chan T.F."/>
            <person name="Leung E.L."/>
            <person name="Liu L."/>
            <person name="Liu Z.G."/>
            <person name="Tsui S.K."/>
        </authorList>
    </citation>
    <scope>NUCLEOTIDE SEQUENCE [LARGE SCALE GENOMIC DNA]</scope>
    <source>
        <strain evidence="1">Derp</strain>
    </source>
</reference>
<evidence type="ECO:0000313" key="2">
    <source>
        <dbReference type="Proteomes" id="UP000887458"/>
    </source>
</evidence>
<protein>
    <submittedName>
        <fullName evidence="1">Uncharacterized protein</fullName>
    </submittedName>
</protein>
<dbReference type="Proteomes" id="UP000887458">
    <property type="component" value="Unassembled WGS sequence"/>
</dbReference>
<comment type="caution">
    <text evidence="1">The sequence shown here is derived from an EMBL/GenBank/DDBJ whole genome shotgun (WGS) entry which is preliminary data.</text>
</comment>
<proteinExistence type="predicted"/>